<evidence type="ECO:0000313" key="2">
    <source>
        <dbReference type="Proteomes" id="UP001479290"/>
    </source>
</evidence>
<evidence type="ECO:0000313" key="1">
    <source>
        <dbReference type="EMBL" id="KAK9960340.1"/>
    </source>
</evidence>
<comment type="caution">
    <text evidence="1">The sequence shown here is derived from an EMBL/GenBank/DDBJ whole genome shotgun (WGS) entry which is preliminary data.</text>
</comment>
<organism evidence="1 2">
    <name type="scientific">Culter alburnus</name>
    <name type="common">Topmouth culter</name>
    <dbReference type="NCBI Taxonomy" id="194366"/>
    <lineage>
        <taxon>Eukaryota</taxon>
        <taxon>Metazoa</taxon>
        <taxon>Chordata</taxon>
        <taxon>Craniata</taxon>
        <taxon>Vertebrata</taxon>
        <taxon>Euteleostomi</taxon>
        <taxon>Actinopterygii</taxon>
        <taxon>Neopterygii</taxon>
        <taxon>Teleostei</taxon>
        <taxon>Ostariophysi</taxon>
        <taxon>Cypriniformes</taxon>
        <taxon>Xenocyprididae</taxon>
        <taxon>Xenocypridinae</taxon>
        <taxon>Culter</taxon>
    </lineage>
</organism>
<gene>
    <name evidence="1" type="ORF">ABG768_008201</name>
</gene>
<name>A0AAW1ZJY0_CULAL</name>
<dbReference type="AlphaFoldDB" id="A0AAW1ZJY0"/>
<feature type="non-terminal residue" evidence="1">
    <location>
        <position position="58"/>
    </location>
</feature>
<keyword evidence="2" id="KW-1185">Reference proteome</keyword>
<sequence length="58" mass="6841">MYLTDFFEKMNEVTLKLQGNDITLVKSKVIIHSLTSRLDLYRQSIGRRQFAHFPQLAK</sequence>
<reference evidence="1 2" key="1">
    <citation type="submission" date="2024-05" db="EMBL/GenBank/DDBJ databases">
        <title>A high-quality chromosomal-level genome assembly of Topmouth culter (Culter alburnus).</title>
        <authorList>
            <person name="Zhao H."/>
        </authorList>
    </citation>
    <scope>NUCLEOTIDE SEQUENCE [LARGE SCALE GENOMIC DNA]</scope>
    <source>
        <strain evidence="1">CATC2023</strain>
        <tissue evidence="1">Muscle</tissue>
    </source>
</reference>
<proteinExistence type="predicted"/>
<protein>
    <submittedName>
        <fullName evidence="1">Uncharacterized protein</fullName>
    </submittedName>
</protein>
<dbReference type="Proteomes" id="UP001479290">
    <property type="component" value="Unassembled WGS sequence"/>
</dbReference>
<dbReference type="EMBL" id="JAWDJR010000016">
    <property type="protein sequence ID" value="KAK9960340.1"/>
    <property type="molecule type" value="Genomic_DNA"/>
</dbReference>
<accession>A0AAW1ZJY0</accession>